<keyword evidence="6" id="KW-0460">Magnesium</keyword>
<evidence type="ECO:0000256" key="2">
    <source>
        <dbReference type="ARBA" id="ARBA00009765"/>
    </source>
</evidence>
<dbReference type="InterPro" id="IPR045863">
    <property type="entry name" value="CorA_TM1_TM2"/>
</dbReference>
<dbReference type="Gene3D" id="1.20.58.340">
    <property type="entry name" value="Magnesium transport protein CorA, transmembrane region"/>
    <property type="match status" value="2"/>
</dbReference>
<comment type="function">
    <text evidence="11">Mediates influx of magnesium ions. Alternates between open and closed states. Activated by low cytoplasmic Mg(2+) levels. Inactive when cytoplasmic Mg(2+) levels are high.</text>
</comment>
<comment type="subcellular location">
    <subcellularLocation>
        <location evidence="1">Cell membrane</location>
        <topology evidence="1">Multi-pass membrane protein</topology>
    </subcellularLocation>
</comment>
<dbReference type="InterPro" id="IPR045861">
    <property type="entry name" value="CorA_cytoplasmic_dom"/>
</dbReference>
<evidence type="ECO:0000256" key="7">
    <source>
        <dbReference type="ARBA" id="ARBA00022989"/>
    </source>
</evidence>
<keyword evidence="7 12" id="KW-1133">Transmembrane helix</keyword>
<evidence type="ECO:0000256" key="11">
    <source>
        <dbReference type="ARBA" id="ARBA00045497"/>
    </source>
</evidence>
<accession>Q1LSF4</accession>
<dbReference type="PANTHER" id="PTHR46494:SF1">
    <property type="entry name" value="CORA FAMILY METAL ION TRANSPORTER (EUROFUNG)"/>
    <property type="match status" value="1"/>
</dbReference>
<organism evidence="13 14">
    <name type="scientific">Cupriavidus metallidurans (strain ATCC 43123 / DSM 2839 / NBRC 102507 / CH34)</name>
    <name type="common">Ralstonia metallidurans</name>
    <dbReference type="NCBI Taxonomy" id="266264"/>
    <lineage>
        <taxon>Bacteria</taxon>
        <taxon>Pseudomonadati</taxon>
        <taxon>Pseudomonadota</taxon>
        <taxon>Betaproteobacteria</taxon>
        <taxon>Burkholderiales</taxon>
        <taxon>Burkholderiaceae</taxon>
        <taxon>Cupriavidus</taxon>
    </lineage>
</organism>
<dbReference type="FunFam" id="1.20.58.340:FF:000004">
    <property type="entry name" value="Magnesium transport protein CorA"/>
    <property type="match status" value="1"/>
</dbReference>
<keyword evidence="4" id="KW-1003">Cell membrane</keyword>
<feature type="transmembrane region" description="Helical" evidence="12">
    <location>
        <begin position="303"/>
        <end position="322"/>
    </location>
</feature>
<protein>
    <submittedName>
        <fullName evidence="13">Mg2+ and Co2+ transporter, CorA-like protein</fullName>
    </submittedName>
</protein>
<evidence type="ECO:0000256" key="9">
    <source>
        <dbReference type="ARBA" id="ARBA00023136"/>
    </source>
</evidence>
<comment type="similarity">
    <text evidence="2">Belongs to the CorA metal ion transporter (MIT) (TC 1.A.35) family.</text>
</comment>
<evidence type="ECO:0000256" key="3">
    <source>
        <dbReference type="ARBA" id="ARBA00022448"/>
    </source>
</evidence>
<dbReference type="InterPro" id="IPR002523">
    <property type="entry name" value="MgTranspt_CorA/ZnTranspt_ZntB"/>
</dbReference>
<evidence type="ECO:0000256" key="8">
    <source>
        <dbReference type="ARBA" id="ARBA00023065"/>
    </source>
</evidence>
<dbReference type="Gene3D" id="3.30.460.20">
    <property type="entry name" value="CorA soluble domain-like"/>
    <property type="match status" value="1"/>
</dbReference>
<evidence type="ECO:0000313" key="13">
    <source>
        <dbReference type="EMBL" id="ABF06922.1"/>
    </source>
</evidence>
<dbReference type="PANTHER" id="PTHR46494">
    <property type="entry name" value="CORA FAMILY METAL ION TRANSPORTER (EUROFUNG)"/>
    <property type="match status" value="1"/>
</dbReference>
<evidence type="ECO:0000256" key="12">
    <source>
        <dbReference type="SAM" id="Phobius"/>
    </source>
</evidence>
<dbReference type="Pfam" id="PF01544">
    <property type="entry name" value="CorA"/>
    <property type="match status" value="1"/>
</dbReference>
<dbReference type="EMBL" id="CP000352">
    <property type="protein sequence ID" value="ABF06922.1"/>
    <property type="molecule type" value="Genomic_DNA"/>
</dbReference>
<dbReference type="GO" id="GO:0015087">
    <property type="term" value="F:cobalt ion transmembrane transporter activity"/>
    <property type="evidence" value="ECO:0007669"/>
    <property type="project" value="TreeGrafter"/>
</dbReference>
<keyword evidence="14" id="KW-1185">Reference proteome</keyword>
<name>Q1LSF4_CUPMC</name>
<keyword evidence="8" id="KW-0406">Ion transport</keyword>
<evidence type="ECO:0000313" key="14">
    <source>
        <dbReference type="Proteomes" id="UP000002429"/>
    </source>
</evidence>
<reference evidence="14" key="1">
    <citation type="journal article" date="2010" name="PLoS ONE">
        <title>The complete genome sequence of Cupriavidus metallidurans strain CH34, a master survivalist in harsh and anthropogenic environments.</title>
        <authorList>
            <person name="Janssen P.J."/>
            <person name="Van Houdt R."/>
            <person name="Moors H."/>
            <person name="Monsieurs P."/>
            <person name="Morin N."/>
            <person name="Michaux A."/>
            <person name="Benotmane M.A."/>
            <person name="Leys N."/>
            <person name="Vallaeys T."/>
            <person name="Lapidus A."/>
            <person name="Monchy S."/>
            <person name="Medigue C."/>
            <person name="Taghavi S."/>
            <person name="McCorkle S."/>
            <person name="Dunn J."/>
            <person name="van der Lelie D."/>
            <person name="Mergeay M."/>
        </authorList>
    </citation>
    <scope>NUCLEOTIDE SEQUENCE [LARGE SCALE GENOMIC DNA]</scope>
    <source>
        <strain evidence="14">ATCC 43123 / DSM 2839 / NBRC 102507 / CH34</strain>
    </source>
</reference>
<dbReference type="GO" id="GO:0015095">
    <property type="term" value="F:magnesium ion transmembrane transporter activity"/>
    <property type="evidence" value="ECO:0007669"/>
    <property type="project" value="TreeGrafter"/>
</dbReference>
<evidence type="ECO:0000256" key="5">
    <source>
        <dbReference type="ARBA" id="ARBA00022692"/>
    </source>
</evidence>
<dbReference type="KEGG" id="rme:Rmet_0036"/>
<dbReference type="SUPFAM" id="SSF144083">
    <property type="entry name" value="Magnesium transport protein CorA, transmembrane region"/>
    <property type="match status" value="1"/>
</dbReference>
<dbReference type="Proteomes" id="UP000002429">
    <property type="component" value="Chromosome"/>
</dbReference>
<proteinExistence type="inferred from homology"/>
<keyword evidence="3" id="KW-0813">Transport</keyword>
<evidence type="ECO:0000256" key="1">
    <source>
        <dbReference type="ARBA" id="ARBA00004651"/>
    </source>
</evidence>
<keyword evidence="9 12" id="KW-0472">Membrane</keyword>
<dbReference type="GO" id="GO:0050897">
    <property type="term" value="F:cobalt ion binding"/>
    <property type="evidence" value="ECO:0007669"/>
    <property type="project" value="TreeGrafter"/>
</dbReference>
<dbReference type="SUPFAM" id="SSF143865">
    <property type="entry name" value="CorA soluble domain-like"/>
    <property type="match status" value="1"/>
</dbReference>
<comment type="catalytic activity">
    <reaction evidence="10">
        <text>Mg(2+)(in) = Mg(2+)(out)</text>
        <dbReference type="Rhea" id="RHEA:29827"/>
        <dbReference type="ChEBI" id="CHEBI:18420"/>
    </reaction>
</comment>
<evidence type="ECO:0000256" key="4">
    <source>
        <dbReference type="ARBA" id="ARBA00022475"/>
    </source>
</evidence>
<dbReference type="HOGENOM" id="CLU_007127_0_2_4"/>
<evidence type="ECO:0000256" key="6">
    <source>
        <dbReference type="ARBA" id="ARBA00022842"/>
    </source>
</evidence>
<dbReference type="CDD" id="cd12830">
    <property type="entry name" value="MtCorA-like"/>
    <property type="match status" value="1"/>
</dbReference>
<feature type="transmembrane region" description="Helical" evidence="12">
    <location>
        <begin position="334"/>
        <end position="351"/>
    </location>
</feature>
<dbReference type="GO" id="GO:0000287">
    <property type="term" value="F:magnesium ion binding"/>
    <property type="evidence" value="ECO:0007669"/>
    <property type="project" value="TreeGrafter"/>
</dbReference>
<gene>
    <name evidence="13" type="primary">corA1</name>
    <name evidence="13" type="ordered locus">Rmet_0036</name>
</gene>
<dbReference type="AlphaFoldDB" id="Q1LSF4"/>
<dbReference type="GO" id="GO:0005886">
    <property type="term" value="C:plasma membrane"/>
    <property type="evidence" value="ECO:0007669"/>
    <property type="project" value="UniProtKB-SubCell"/>
</dbReference>
<evidence type="ECO:0000256" key="10">
    <source>
        <dbReference type="ARBA" id="ARBA00034269"/>
    </source>
</evidence>
<sequence>MRTTGAPAARQKVVMAGMVHIKCLGLLRLHVLKYGASMGAIVNCAAYRDGRKVGDVEFDGIARALAEPGTFVWLGLHEPDLPLLRKVQQAFGLHDLAVEDALEPHQRPKIEAYGDSVFVVLGTARLVDDEVVVGETHLYVGPNYVVSVRHGASSTYTPVRERCEEDPRGMAHGTGFVLYALMDYIVDHYLPIVNRLEEAFEALEQDIFHDEFDRAAIERLYKVKHQVLRLRNVVYPVEDICSQLIRLHEDLVPKDLRAYFRDIQDHSSRVVRTLDVVREMLTTAVQVNLALVTVTQNEVVKRLAGWGAILAVPTVVFSLYGMNFNFMPELKFHYAYPVVIGFTAAACSFLWRKLHRAGWI</sequence>
<dbReference type="eggNOG" id="COG0598">
    <property type="taxonomic scope" value="Bacteria"/>
</dbReference>
<dbReference type="STRING" id="266264.Rmet_0036"/>
<keyword evidence="5 12" id="KW-0812">Transmembrane</keyword>